<dbReference type="EMBL" id="CM011681">
    <property type="protein sequence ID" value="TMS15829.1"/>
    <property type="molecule type" value="Genomic_DNA"/>
</dbReference>
<evidence type="ECO:0000313" key="1">
    <source>
        <dbReference type="EMBL" id="TMS15829.1"/>
    </source>
</evidence>
<gene>
    <name evidence="1" type="ORF">E3U43_013122</name>
</gene>
<proteinExistence type="predicted"/>
<accession>A0ACD3RAX8</accession>
<reference evidence="1" key="1">
    <citation type="submission" date="2018-11" db="EMBL/GenBank/DDBJ databases">
        <title>The sequence and de novo assembly of Larimichthys crocea genome using PacBio and Hi-C technologies.</title>
        <authorList>
            <person name="Xu P."/>
            <person name="Chen B."/>
            <person name="Zhou Z."/>
            <person name="Ke Q."/>
            <person name="Wu Y."/>
            <person name="Bai H."/>
            <person name="Pu F."/>
        </authorList>
    </citation>
    <scope>NUCLEOTIDE SEQUENCE</scope>
    <source>
        <tissue evidence="1">Muscle</tissue>
    </source>
</reference>
<evidence type="ECO:0000313" key="2">
    <source>
        <dbReference type="Proteomes" id="UP000793456"/>
    </source>
</evidence>
<organism evidence="1 2">
    <name type="scientific">Larimichthys crocea</name>
    <name type="common">Large yellow croaker</name>
    <name type="synonym">Pseudosciaena crocea</name>
    <dbReference type="NCBI Taxonomy" id="215358"/>
    <lineage>
        <taxon>Eukaryota</taxon>
        <taxon>Metazoa</taxon>
        <taxon>Chordata</taxon>
        <taxon>Craniata</taxon>
        <taxon>Vertebrata</taxon>
        <taxon>Euteleostomi</taxon>
        <taxon>Actinopterygii</taxon>
        <taxon>Neopterygii</taxon>
        <taxon>Teleostei</taxon>
        <taxon>Neoteleostei</taxon>
        <taxon>Acanthomorphata</taxon>
        <taxon>Eupercaria</taxon>
        <taxon>Sciaenidae</taxon>
        <taxon>Larimichthys</taxon>
    </lineage>
</organism>
<protein>
    <submittedName>
        <fullName evidence="1">Uncharacterized protein</fullName>
    </submittedName>
</protein>
<sequence>MEVKVYVDGIPRVVCGVTAETTCQEVVIALAKALGQAGRYSLRETFKDFTRCMTPNEHLLETLEKYGEMAREVQLTLFHDGSLVLDEMSRTKVGRYQPCPPLRRKDAGTRMRRGSGSLSLHRQSLPPLSCSAQEAKQQKEDLKSPKRKSLTFMEEAREWLESLGKGKVYSTACDKESSKRTDKRNRNSSNVSLIVDKDHSGGSSKSKIRGQKSLNSDLDHQTSCCMGSQTRVKETKHSKKTQEVKSDDLFSSSWATIEDEKNSLIETILCQLNCLQDLQAQIAWIDNQIFELEETQRAKKAEQEAQQRIAQEQIEQIQFWENELKAEVGHEKDLQCRFLEMKAKAMECKPKLEEYKRKLQGLDFFASQNIVQDSEMVSKVGASSTTATGISAISTQDLKWQQSDPDGDVNINRKPPPREDLNPPHALVAPNQIKERRATGPTELREWWTRWS</sequence>
<keyword evidence="2" id="KW-1185">Reference proteome</keyword>
<name>A0ACD3RAX8_LARCR</name>
<comment type="caution">
    <text evidence="1">The sequence shown here is derived from an EMBL/GenBank/DDBJ whole genome shotgun (WGS) entry which is preliminary data.</text>
</comment>
<dbReference type="Proteomes" id="UP000793456">
    <property type="component" value="Chromosome VIII"/>
</dbReference>